<feature type="chain" id="PRO_5044008769" description="HEAT repeat domain-containing protein" evidence="1">
    <location>
        <begin position="27"/>
        <end position="341"/>
    </location>
</feature>
<dbReference type="EMBL" id="CP157199">
    <property type="protein sequence ID" value="XBG60694.1"/>
    <property type="molecule type" value="Genomic_DNA"/>
</dbReference>
<protein>
    <recommendedName>
        <fullName evidence="3">HEAT repeat domain-containing protein</fullName>
    </recommendedName>
</protein>
<proteinExistence type="predicted"/>
<dbReference type="RefSeq" id="WP_347922924.1">
    <property type="nucleotide sequence ID" value="NZ_CP157199.1"/>
</dbReference>
<sequence>MNIKNFNKKTFAIFLMAISTINVAFAQDYGVTVFGTDIISKEEVVKKCKDELQMLKTLYDSDRETYKTKKIELDNKLLTLGDFAYANVRLFKSFTNDYDFIIDFVEAKEAKMRLNYRTINTKHFDDPNGLIAKWQEYEELSYQLFKDGEIKDYSCPVIHCLWSFNHPKLEPYLDAINTYAPKHKDELINILNTSELADQRASAAFLLAHAEMNNEDLLQTLMPSIRDAESSVRNNSMRVIYYMARAFPDMEFNISKIIDALDFPSFTDRNKALVILRSIPLDNLNKEDSKRLSEILIEILEKKDAHNYKNAYTVIKKWSQKDYDENDIESWKKWAISNTEN</sequence>
<evidence type="ECO:0000256" key="1">
    <source>
        <dbReference type="SAM" id="SignalP"/>
    </source>
</evidence>
<dbReference type="SUPFAM" id="SSF48371">
    <property type="entry name" value="ARM repeat"/>
    <property type="match status" value="1"/>
</dbReference>
<evidence type="ECO:0008006" key="3">
    <source>
        <dbReference type="Google" id="ProtNLM"/>
    </source>
</evidence>
<gene>
    <name evidence="2" type="ORF">ABGB03_12580</name>
</gene>
<keyword evidence="1" id="KW-0732">Signal</keyword>
<feature type="signal peptide" evidence="1">
    <location>
        <begin position="1"/>
        <end position="26"/>
    </location>
</feature>
<evidence type="ECO:0000313" key="2">
    <source>
        <dbReference type="EMBL" id="XBG60694.1"/>
    </source>
</evidence>
<accession>A0AAU7BQV4</accession>
<dbReference type="InterPro" id="IPR016024">
    <property type="entry name" value="ARM-type_fold"/>
</dbReference>
<name>A0AAU7BQV4_9FLAO</name>
<organism evidence="2">
    <name type="scientific">Pontimicrobium sp. SW4</name>
    <dbReference type="NCBI Taxonomy" id="3153519"/>
    <lineage>
        <taxon>Bacteria</taxon>
        <taxon>Pseudomonadati</taxon>
        <taxon>Bacteroidota</taxon>
        <taxon>Flavobacteriia</taxon>
        <taxon>Flavobacteriales</taxon>
        <taxon>Flavobacteriaceae</taxon>
        <taxon>Pontimicrobium</taxon>
    </lineage>
</organism>
<reference evidence="2" key="1">
    <citation type="submission" date="2024-05" db="EMBL/GenBank/DDBJ databases">
        <title>Pontimicrobium maritimus sp. nov., isolated form sea water.</title>
        <authorList>
            <person name="Muhammad N."/>
            <person name="Vuong T.Q."/>
            <person name="Han H.L."/>
            <person name="Kim S.-G."/>
        </authorList>
    </citation>
    <scope>NUCLEOTIDE SEQUENCE</scope>
    <source>
        <strain evidence="2">SW4</strain>
    </source>
</reference>
<dbReference type="AlphaFoldDB" id="A0AAU7BQV4"/>